<dbReference type="Pfam" id="PF03144">
    <property type="entry name" value="GTP_EFTU_D2"/>
    <property type="match status" value="1"/>
</dbReference>
<dbReference type="GO" id="GO:0016787">
    <property type="term" value="F:hydrolase activity"/>
    <property type="evidence" value="ECO:0007669"/>
    <property type="project" value="UniProtKB-KW"/>
</dbReference>
<evidence type="ECO:0000256" key="8">
    <source>
        <dbReference type="ARBA" id="ARBA00023136"/>
    </source>
</evidence>
<dbReference type="Pfam" id="PF06421">
    <property type="entry name" value="LepA_C"/>
    <property type="match status" value="1"/>
</dbReference>
<dbReference type="PROSITE" id="PS00301">
    <property type="entry name" value="G_TR_1"/>
    <property type="match status" value="1"/>
</dbReference>
<keyword evidence="8" id="KW-0472">Membrane</keyword>
<dbReference type="PANTHER" id="PTHR43512:SF4">
    <property type="entry name" value="TRANSLATION FACTOR GUF1 HOMOLOG, CHLOROPLASTIC"/>
    <property type="match status" value="1"/>
</dbReference>
<dbReference type="CDD" id="cd03709">
    <property type="entry name" value="lepA_C"/>
    <property type="match status" value="1"/>
</dbReference>
<dbReference type="RefSeq" id="WP_244348394.1">
    <property type="nucleotide sequence ID" value="NZ_JAFIRA010000001.1"/>
</dbReference>
<dbReference type="EC" id="3.6.5.n1" evidence="10"/>
<dbReference type="NCBIfam" id="TIGR01393">
    <property type="entry name" value="lepA"/>
    <property type="match status" value="1"/>
</dbReference>
<keyword evidence="10" id="KW-0251">Elongation factor</keyword>
<keyword evidence="5 10" id="KW-0378">Hydrolase</keyword>
<evidence type="ECO:0000256" key="6">
    <source>
        <dbReference type="ARBA" id="ARBA00022917"/>
    </source>
</evidence>
<dbReference type="InterPro" id="IPR004161">
    <property type="entry name" value="EFTu-like_2"/>
</dbReference>
<keyword evidence="4" id="KW-0547">Nucleotide-binding</keyword>
<dbReference type="Pfam" id="PF00679">
    <property type="entry name" value="EFG_C"/>
    <property type="match status" value="1"/>
</dbReference>
<reference evidence="10" key="1">
    <citation type="submission" date="2021-02" db="EMBL/GenBank/DDBJ databases">
        <title>The CRISPR/cas machinery reduction and long-range gene transfer in the hot spring cyanobacterium Synechococcus.</title>
        <authorList>
            <person name="Dvorak P."/>
            <person name="Jahodarova E."/>
            <person name="Hasler P."/>
            <person name="Poulickova A."/>
        </authorList>
    </citation>
    <scope>NUCLEOTIDE SEQUENCE</scope>
    <source>
        <strain evidence="10">Rupite</strain>
    </source>
</reference>
<keyword evidence="7" id="KW-0342">GTP-binding</keyword>
<evidence type="ECO:0000259" key="9">
    <source>
        <dbReference type="PROSITE" id="PS51722"/>
    </source>
</evidence>
<evidence type="ECO:0000256" key="2">
    <source>
        <dbReference type="ARBA" id="ARBA00022475"/>
    </source>
</evidence>
<dbReference type="Gene3D" id="3.40.50.300">
    <property type="entry name" value="P-loop containing nucleotide triphosphate hydrolases"/>
    <property type="match status" value="1"/>
</dbReference>
<dbReference type="InterPro" id="IPR035647">
    <property type="entry name" value="EFG_III/V"/>
</dbReference>
<dbReference type="InterPro" id="IPR027417">
    <property type="entry name" value="P-loop_NTPase"/>
</dbReference>
<dbReference type="InterPro" id="IPR035654">
    <property type="entry name" value="LepA_IV"/>
</dbReference>
<dbReference type="Gene3D" id="3.30.70.2570">
    <property type="entry name" value="Elongation factor 4, C-terminal domain"/>
    <property type="match status" value="1"/>
</dbReference>
<dbReference type="HAMAP" id="MF_03138">
    <property type="entry name" value="GUFP"/>
    <property type="match status" value="1"/>
</dbReference>
<evidence type="ECO:0000256" key="5">
    <source>
        <dbReference type="ARBA" id="ARBA00022801"/>
    </source>
</evidence>
<dbReference type="InterPro" id="IPR005225">
    <property type="entry name" value="Small_GTP-bd"/>
</dbReference>
<dbReference type="InterPro" id="IPR027518">
    <property type="entry name" value="GUFP"/>
</dbReference>
<dbReference type="CDD" id="cd01890">
    <property type="entry name" value="LepA"/>
    <property type="match status" value="1"/>
</dbReference>
<organism evidence="10 11">
    <name type="scientific">Thermostichus vulcanus str. 'Rupite'</name>
    <dbReference type="NCBI Taxonomy" id="2813851"/>
    <lineage>
        <taxon>Bacteria</taxon>
        <taxon>Bacillati</taxon>
        <taxon>Cyanobacteriota</taxon>
        <taxon>Cyanophyceae</taxon>
        <taxon>Thermostichales</taxon>
        <taxon>Thermostichaceae</taxon>
        <taxon>Thermostichus</taxon>
    </lineage>
</organism>
<accession>A0ABT0C6S8</accession>
<gene>
    <name evidence="10" type="primary">lepA</name>
    <name evidence="10" type="ORF">JX360_00490</name>
</gene>
<evidence type="ECO:0000256" key="3">
    <source>
        <dbReference type="ARBA" id="ARBA00022519"/>
    </source>
</evidence>
<dbReference type="SMART" id="SM00838">
    <property type="entry name" value="EFG_C"/>
    <property type="match status" value="1"/>
</dbReference>
<dbReference type="InterPro" id="IPR013842">
    <property type="entry name" value="LepA_CTD"/>
</dbReference>
<dbReference type="EMBL" id="JAFIRA010000001">
    <property type="protein sequence ID" value="MCJ2541394.1"/>
    <property type="molecule type" value="Genomic_DNA"/>
</dbReference>
<keyword evidence="6" id="KW-0648">Protein biosynthesis</keyword>
<dbReference type="SUPFAM" id="SSF52540">
    <property type="entry name" value="P-loop containing nucleoside triphosphate hydrolases"/>
    <property type="match status" value="1"/>
</dbReference>
<dbReference type="CDD" id="cd16260">
    <property type="entry name" value="EF4_III"/>
    <property type="match status" value="1"/>
</dbReference>
<dbReference type="InterPro" id="IPR000795">
    <property type="entry name" value="T_Tr_GTP-bd_dom"/>
</dbReference>
<keyword evidence="11" id="KW-1185">Reference proteome</keyword>
<feature type="domain" description="Tr-type G" evidence="9">
    <location>
        <begin position="7"/>
        <end position="189"/>
    </location>
</feature>
<dbReference type="CDD" id="cd03699">
    <property type="entry name" value="EF4_II"/>
    <property type="match status" value="1"/>
</dbReference>
<dbReference type="InterPro" id="IPR038363">
    <property type="entry name" value="LepA_C_sf"/>
</dbReference>
<sequence>MTDVPVSRIRNFSIIAHIDHGKSTLADRLLQDTGTVAAREMKPQLLDNMELERERGITIKLQAARMNYRAQDGQEYVLNLIDTPGHVDFTYEVSRSLAACEGALLVVDASQGVEAQTLANVYLALENNLEIIPVINKIDLPGAEPDRVIEEIEQVIGLDCSGAILASAKVGIGIQEILEAIVQRVPPPRDTVADPLRALIFDSYYDPYRGVIVYVRVMDGEVKTGDKIYFMASGREYEIAEVGVMRPTQEPIDALHAGEVGYIAAAIKSVEHARVGDTITLVNRKAPEPLPGYKEAKPMVFCGLFPSSSDQYAELKEALEKLKLNDAALHFEPEVSSAMGFGFRCGFLGLLHMEVVQERLEREYNLDLVITAPTVVYRVTLNDGSVIRVDNPSELPSPNERTSIEEPIVKVEVILPEEFVGTVMELCETKRGTFKDMKYLAQGRTTLVYELPLAEVVTDFFDQMKSRTRGYASMDYQIIGYRPDDLVRLDILINGDPVDSLSTIVHRDKAFYVGRSLVAKLRELIPRHQFEVPIQAAIGSKVIARETIPALRKNVLAKCYGGDVTRKRKLLEKQKEGKKRMKSVGTVDVPQEAFMAVLKLQNE</sequence>
<dbReference type="PANTHER" id="PTHR43512">
    <property type="entry name" value="TRANSLATION FACTOR GUF1-RELATED"/>
    <property type="match status" value="1"/>
</dbReference>
<protein>
    <submittedName>
        <fullName evidence="10">Elongation factor 4</fullName>
        <ecNumber evidence="10">3.6.5.n1</ecNumber>
    </submittedName>
</protein>
<dbReference type="Pfam" id="PF00009">
    <property type="entry name" value="GTP_EFTU"/>
    <property type="match status" value="1"/>
</dbReference>
<comment type="caution">
    <text evidence="10">The sequence shown here is derived from an EMBL/GenBank/DDBJ whole genome shotgun (WGS) entry which is preliminary data.</text>
</comment>
<dbReference type="InterPro" id="IPR000640">
    <property type="entry name" value="EFG_V-like"/>
</dbReference>
<keyword evidence="3" id="KW-0997">Cell inner membrane</keyword>
<evidence type="ECO:0000313" key="10">
    <source>
        <dbReference type="EMBL" id="MCJ2541394.1"/>
    </source>
</evidence>
<name>A0ABT0C6S8_THEVL</name>
<comment type="similarity">
    <text evidence="1">Belongs to the TRAFAC class translation factor GTPase superfamily. Classic translation factor GTPase family. LepA subfamily.</text>
</comment>
<dbReference type="PROSITE" id="PS51722">
    <property type="entry name" value="G_TR_2"/>
    <property type="match status" value="1"/>
</dbReference>
<dbReference type="Gene3D" id="3.30.70.240">
    <property type="match status" value="1"/>
</dbReference>
<dbReference type="SUPFAM" id="SSF54980">
    <property type="entry name" value="EF-G C-terminal domain-like"/>
    <property type="match status" value="2"/>
</dbReference>
<dbReference type="Gene3D" id="3.30.70.870">
    <property type="entry name" value="Elongation Factor G (Translational Gtpase), domain 3"/>
    <property type="match status" value="1"/>
</dbReference>
<dbReference type="PRINTS" id="PR00315">
    <property type="entry name" value="ELONGATNFCT"/>
</dbReference>
<dbReference type="GO" id="GO:0003746">
    <property type="term" value="F:translation elongation factor activity"/>
    <property type="evidence" value="ECO:0007669"/>
    <property type="project" value="UniProtKB-KW"/>
</dbReference>
<evidence type="ECO:0000256" key="1">
    <source>
        <dbReference type="ARBA" id="ARBA00005454"/>
    </source>
</evidence>
<evidence type="ECO:0000256" key="7">
    <source>
        <dbReference type="ARBA" id="ARBA00023134"/>
    </source>
</evidence>
<evidence type="ECO:0000313" key="11">
    <source>
        <dbReference type="Proteomes" id="UP000830835"/>
    </source>
</evidence>
<keyword evidence="2" id="KW-1003">Cell membrane</keyword>
<evidence type="ECO:0000256" key="4">
    <source>
        <dbReference type="ARBA" id="ARBA00022741"/>
    </source>
</evidence>
<dbReference type="Proteomes" id="UP000830835">
    <property type="component" value="Unassembled WGS sequence"/>
</dbReference>
<dbReference type="InterPro" id="IPR006297">
    <property type="entry name" value="EF-4"/>
</dbReference>
<proteinExistence type="inferred from homology"/>
<dbReference type="Gene3D" id="2.40.30.10">
    <property type="entry name" value="Translation factors"/>
    <property type="match status" value="1"/>
</dbReference>
<dbReference type="NCBIfam" id="TIGR00231">
    <property type="entry name" value="small_GTP"/>
    <property type="match status" value="1"/>
</dbReference>
<dbReference type="HAMAP" id="MF_00071">
    <property type="entry name" value="LepA"/>
    <property type="match status" value="1"/>
</dbReference>
<dbReference type="InterPro" id="IPR031157">
    <property type="entry name" value="G_TR_CS"/>
</dbReference>